<dbReference type="AlphaFoldDB" id="A0A0L6UB53"/>
<feature type="compositionally biased region" description="Low complexity" evidence="7">
    <location>
        <begin position="929"/>
        <end position="945"/>
    </location>
</feature>
<feature type="compositionally biased region" description="Polar residues" evidence="7">
    <location>
        <begin position="429"/>
        <end position="440"/>
    </location>
</feature>
<dbReference type="GO" id="GO:0000981">
    <property type="term" value="F:DNA-binding transcription factor activity, RNA polymerase II-specific"/>
    <property type="evidence" value="ECO:0007669"/>
    <property type="project" value="TreeGrafter"/>
</dbReference>
<dbReference type="GO" id="GO:0000978">
    <property type="term" value="F:RNA polymerase II cis-regulatory region sequence-specific DNA binding"/>
    <property type="evidence" value="ECO:0007669"/>
    <property type="project" value="TreeGrafter"/>
</dbReference>
<comment type="subcellular location">
    <subcellularLocation>
        <location evidence="1">Nucleus</location>
    </subcellularLocation>
</comment>
<feature type="region of interest" description="Disordered" evidence="7">
    <location>
        <begin position="423"/>
        <end position="510"/>
    </location>
</feature>
<sequence>MSAPHMQNSSRNSNSRHTTNTTLSSSRLGNGRFTVDSGGGINQYDPATTSQVVVTTQDTNHQPNNCLLPNNLFLENPFHSKNHHDHHLLNLLINQSSSSSSSNYPHHHQQHFNTTHHLLSSTKEPGTSPLLNESTPATNIDNLLQLTEAINPQPLPHQPHSTPWQSIPSTDQPSQNIRQLTEDAIYVASGTTPNHCTSTSTNTSLDWPNNHWPLKEPSIISESPQSANHPSSPYSAWPPLPQDDSLLMSSSNNYNTTTNPPDPFAAQLWHLYGPPDEKTPTSDALETLVRRLTELGLDVNQIRETLNSRDWKDGLNFTNSVCCPSSNNNHSNSSSPREFPQNSREPAQGAPTDKPSRTSMRATPQPVRFSKTAENLTGNNPFFIREPSLERGRRIDVARRTTCNLAGRWQECTNLNRSPAVSDMDWKAQSRSRSRTQADWAQQGFRPRSRLQEFRPDRLSAAGHEFEGGEDSSQPFKTAISSTPGPFEPPSNGSFPRLGSHQQTAGTSDAATTEISNNNHQDYHHGIIQQLIGSYHAQQSEEIGLQSLTTDKHADDLLNFEPYSAPLVSSSYGFSSSIPLGEFEIGSWHPPLKPSQHSLLGSIPGLTQDFADLANAHSEYGYIPRLVRKTSFDEILAQQHHPKRPVESGEGSPTRLDNLSCSTADSLARPNTATESREGQYRMGLDASIFEKQSQISTPSGTTATTSQPDYFDLLSSTVSQSDSSNESEFKNQYQSSRLRSHSNSSENILSLGVDEGFVRLFGEAESGGSVVDRITPYDILTEFERFDSTPVAHNNTRHQWLQGSVAPAAVQPSSVVGESTTKPLDVNHSRLVSSPSSSSSSSEASSSRAGLPLQINTSSTVPQTQLANERSTTDSEPPTKISFSGGRCSHSSSIGEARKRTKQLPYSSSSSSLVGIAAAADPTNNKISSSSNGQATNSSHNNHSNVTQCLNCHTTETPLWRRDSEGRPLCNACGLFVNLHGTPRPAALSTGIIKRRNRGKNRDKTGSSATSSNSNNNKTTSFSPTVKQVLCLPPHRQLHLTNQDKDTQPAPATNHHNQGGSSSSTSRYLAPQTTSSSEPSSL</sequence>
<gene>
    <name evidence="9" type="ORF">VP01_780g4</name>
</gene>
<dbReference type="GO" id="GO:0005634">
    <property type="term" value="C:nucleus"/>
    <property type="evidence" value="ECO:0007669"/>
    <property type="project" value="UniProtKB-SubCell"/>
</dbReference>
<evidence type="ECO:0000256" key="4">
    <source>
        <dbReference type="ARBA" id="ARBA00022833"/>
    </source>
</evidence>
<evidence type="ECO:0000256" key="5">
    <source>
        <dbReference type="ARBA" id="ARBA00023242"/>
    </source>
</evidence>
<keyword evidence="4" id="KW-0862">Zinc</keyword>
<dbReference type="Gene3D" id="3.30.50.10">
    <property type="entry name" value="Erythroid Transcription Factor GATA-1, subunit A"/>
    <property type="match status" value="1"/>
</dbReference>
<feature type="compositionally biased region" description="Low complexity" evidence="7">
    <location>
        <begin position="736"/>
        <end position="746"/>
    </location>
</feature>
<dbReference type="VEuPathDB" id="FungiDB:VP01_780g4"/>
<feature type="region of interest" description="Disordered" evidence="7">
    <location>
        <begin position="718"/>
        <end position="746"/>
    </location>
</feature>
<feature type="compositionally biased region" description="Low complexity" evidence="7">
    <location>
        <begin position="718"/>
        <end position="727"/>
    </location>
</feature>
<feature type="compositionally biased region" description="Polar residues" evidence="7">
    <location>
        <begin position="471"/>
        <end position="484"/>
    </location>
</feature>
<feature type="compositionally biased region" description="Low complexity" evidence="7">
    <location>
        <begin position="1007"/>
        <end position="1024"/>
    </location>
</feature>
<dbReference type="GO" id="GO:0008270">
    <property type="term" value="F:zinc ion binding"/>
    <property type="evidence" value="ECO:0007669"/>
    <property type="project" value="UniProtKB-KW"/>
</dbReference>
<feature type="region of interest" description="Disordered" evidence="7">
    <location>
        <begin position="215"/>
        <end position="242"/>
    </location>
</feature>
<dbReference type="STRING" id="27349.A0A0L6UB53"/>
<keyword evidence="3 6" id="KW-0863">Zinc-finger</keyword>
<dbReference type="EMBL" id="LAVV01013283">
    <property type="protein sequence ID" value="KNZ45778.1"/>
    <property type="molecule type" value="Genomic_DNA"/>
</dbReference>
<dbReference type="GO" id="GO:0000122">
    <property type="term" value="P:negative regulation of transcription by RNA polymerase II"/>
    <property type="evidence" value="ECO:0007669"/>
    <property type="project" value="TreeGrafter"/>
</dbReference>
<evidence type="ECO:0000256" key="6">
    <source>
        <dbReference type="PROSITE-ProRule" id="PRU00094"/>
    </source>
</evidence>
<evidence type="ECO:0000256" key="7">
    <source>
        <dbReference type="SAM" id="MobiDB-lite"/>
    </source>
</evidence>
<proteinExistence type="predicted"/>
<dbReference type="PRINTS" id="PR00619">
    <property type="entry name" value="GATAZNFINGER"/>
</dbReference>
<dbReference type="PANTHER" id="PTHR10071">
    <property type="entry name" value="TRANSCRIPTION FACTOR GATA FAMILY MEMBER"/>
    <property type="match status" value="1"/>
</dbReference>
<dbReference type="SMART" id="SM00401">
    <property type="entry name" value="ZnF_GATA"/>
    <property type="match status" value="1"/>
</dbReference>
<dbReference type="Pfam" id="PF00320">
    <property type="entry name" value="GATA"/>
    <property type="match status" value="1"/>
</dbReference>
<reference evidence="9 10" key="1">
    <citation type="submission" date="2015-08" db="EMBL/GenBank/DDBJ databases">
        <title>Next Generation Sequencing and Analysis of the Genome of Puccinia sorghi L Schw, the Causal Agent of Maize Common Rust.</title>
        <authorList>
            <person name="Rochi L."/>
            <person name="Burguener G."/>
            <person name="Darino M."/>
            <person name="Turjanski A."/>
            <person name="Kreff E."/>
            <person name="Dieguez M.J."/>
            <person name="Sacco F."/>
        </authorList>
    </citation>
    <scope>NUCLEOTIDE SEQUENCE [LARGE SCALE GENOMIC DNA]</scope>
    <source>
        <strain evidence="9 10">RO10H11247</strain>
    </source>
</reference>
<dbReference type="CDD" id="cd00202">
    <property type="entry name" value="ZnF_GATA"/>
    <property type="match status" value="1"/>
</dbReference>
<feature type="compositionally biased region" description="Low complexity" evidence="7">
    <location>
        <begin position="8"/>
        <end position="27"/>
    </location>
</feature>
<feature type="region of interest" description="Disordered" evidence="7">
    <location>
        <begin position="1042"/>
        <end position="1083"/>
    </location>
</feature>
<dbReference type="InterPro" id="IPR000679">
    <property type="entry name" value="Znf_GATA"/>
</dbReference>
<dbReference type="PANTHER" id="PTHR10071:SF281">
    <property type="entry name" value="BOX A-BINDING FACTOR-RELATED"/>
    <property type="match status" value="1"/>
</dbReference>
<feature type="compositionally biased region" description="Polar residues" evidence="7">
    <location>
        <begin position="220"/>
        <end position="234"/>
    </location>
</feature>
<feature type="compositionally biased region" description="Polar residues" evidence="7">
    <location>
        <begin position="500"/>
        <end position="510"/>
    </location>
</feature>
<feature type="region of interest" description="Disordered" evidence="7">
    <location>
        <begin position="985"/>
        <end position="1024"/>
    </location>
</feature>
<name>A0A0L6UB53_9BASI</name>
<comment type="caution">
    <text evidence="9">The sequence shown here is derived from an EMBL/GenBank/DDBJ whole genome shotgun (WGS) entry which is preliminary data.</text>
</comment>
<evidence type="ECO:0000256" key="2">
    <source>
        <dbReference type="ARBA" id="ARBA00022723"/>
    </source>
</evidence>
<feature type="region of interest" description="Disordered" evidence="7">
    <location>
        <begin position="639"/>
        <end position="681"/>
    </location>
</feature>
<dbReference type="PROSITE" id="PS00344">
    <property type="entry name" value="GATA_ZN_FINGER_1"/>
    <property type="match status" value="1"/>
</dbReference>
<evidence type="ECO:0000313" key="9">
    <source>
        <dbReference type="EMBL" id="KNZ45778.1"/>
    </source>
</evidence>
<dbReference type="InterPro" id="IPR013088">
    <property type="entry name" value="Znf_NHR/GATA"/>
</dbReference>
<feature type="region of interest" description="Disordered" evidence="7">
    <location>
        <begin position="323"/>
        <end position="373"/>
    </location>
</feature>
<evidence type="ECO:0000259" key="8">
    <source>
        <dbReference type="PROSITE" id="PS50114"/>
    </source>
</evidence>
<feature type="compositionally biased region" description="Low complexity" evidence="7">
    <location>
        <begin position="883"/>
        <end position="896"/>
    </location>
</feature>
<keyword evidence="5" id="KW-0539">Nucleus</keyword>
<evidence type="ECO:0000256" key="3">
    <source>
        <dbReference type="ARBA" id="ARBA00022771"/>
    </source>
</evidence>
<feature type="compositionally biased region" description="Polar residues" evidence="7">
    <location>
        <begin position="855"/>
        <end position="877"/>
    </location>
</feature>
<dbReference type="GO" id="GO:0045944">
    <property type="term" value="P:positive regulation of transcription by RNA polymerase II"/>
    <property type="evidence" value="ECO:0007669"/>
    <property type="project" value="TreeGrafter"/>
</dbReference>
<feature type="region of interest" description="Disordered" evidence="7">
    <location>
        <begin position="812"/>
        <end position="945"/>
    </location>
</feature>
<dbReference type="Proteomes" id="UP000037035">
    <property type="component" value="Unassembled WGS sequence"/>
</dbReference>
<feature type="compositionally biased region" description="Low complexity" evidence="7">
    <location>
        <begin position="323"/>
        <end position="336"/>
    </location>
</feature>
<feature type="region of interest" description="Disordered" evidence="7">
    <location>
        <begin position="1"/>
        <end position="44"/>
    </location>
</feature>
<dbReference type="OrthoDB" id="515401at2759"/>
<protein>
    <recommendedName>
        <fullName evidence="8">GATA-type domain-containing protein</fullName>
    </recommendedName>
</protein>
<dbReference type="PROSITE" id="PS50114">
    <property type="entry name" value="GATA_ZN_FINGER_2"/>
    <property type="match status" value="1"/>
</dbReference>
<dbReference type="InterPro" id="IPR039355">
    <property type="entry name" value="Transcription_factor_GATA"/>
</dbReference>
<evidence type="ECO:0000313" key="10">
    <source>
        <dbReference type="Proteomes" id="UP000037035"/>
    </source>
</evidence>
<evidence type="ECO:0000256" key="1">
    <source>
        <dbReference type="ARBA" id="ARBA00004123"/>
    </source>
</evidence>
<accession>A0A0L6UB53</accession>
<feature type="compositionally biased region" description="Polar residues" evidence="7">
    <location>
        <begin position="1051"/>
        <end position="1083"/>
    </location>
</feature>
<feature type="domain" description="GATA-type" evidence="8">
    <location>
        <begin position="944"/>
        <end position="997"/>
    </location>
</feature>
<feature type="compositionally biased region" description="Polar residues" evidence="7">
    <location>
        <begin position="655"/>
        <end position="674"/>
    </location>
</feature>
<keyword evidence="2" id="KW-0479">Metal-binding</keyword>
<organism evidence="9 10">
    <name type="scientific">Puccinia sorghi</name>
    <dbReference type="NCBI Taxonomy" id="27349"/>
    <lineage>
        <taxon>Eukaryota</taxon>
        <taxon>Fungi</taxon>
        <taxon>Dikarya</taxon>
        <taxon>Basidiomycota</taxon>
        <taxon>Pucciniomycotina</taxon>
        <taxon>Pucciniomycetes</taxon>
        <taxon>Pucciniales</taxon>
        <taxon>Pucciniaceae</taxon>
        <taxon>Puccinia</taxon>
    </lineage>
</organism>
<dbReference type="SUPFAM" id="SSF57716">
    <property type="entry name" value="Glucocorticoid receptor-like (DNA-binding domain)"/>
    <property type="match status" value="1"/>
</dbReference>
<feature type="compositionally biased region" description="Polar residues" evidence="7">
    <location>
        <begin position="118"/>
        <end position="129"/>
    </location>
</feature>
<keyword evidence="10" id="KW-1185">Reference proteome</keyword>
<feature type="region of interest" description="Disordered" evidence="7">
    <location>
        <begin position="97"/>
        <end position="129"/>
    </location>
</feature>
<feature type="compositionally biased region" description="Low complexity" evidence="7">
    <location>
        <begin position="834"/>
        <end position="848"/>
    </location>
</feature>